<evidence type="ECO:0000313" key="2">
    <source>
        <dbReference type="EMBL" id="VAW23875.1"/>
    </source>
</evidence>
<organism evidence="2">
    <name type="scientific">hydrothermal vent metagenome</name>
    <dbReference type="NCBI Taxonomy" id="652676"/>
    <lineage>
        <taxon>unclassified sequences</taxon>
        <taxon>metagenomes</taxon>
        <taxon>ecological metagenomes</taxon>
    </lineage>
</organism>
<reference evidence="2" key="1">
    <citation type="submission" date="2018-06" db="EMBL/GenBank/DDBJ databases">
        <authorList>
            <person name="Zhirakovskaya E."/>
        </authorList>
    </citation>
    <scope>NUCLEOTIDE SEQUENCE</scope>
</reference>
<accession>A0A3B0TZ56</accession>
<keyword evidence="1" id="KW-1133">Transmembrane helix</keyword>
<proteinExistence type="predicted"/>
<gene>
    <name evidence="2" type="ORF">MNBD_ALPHA11-1564</name>
</gene>
<keyword evidence="1" id="KW-0812">Transmembrane</keyword>
<protein>
    <submittedName>
        <fullName evidence="2">Uncharacterized protein</fullName>
    </submittedName>
</protein>
<feature type="transmembrane region" description="Helical" evidence="1">
    <location>
        <begin position="59"/>
        <end position="76"/>
    </location>
</feature>
<dbReference type="EMBL" id="UOEQ01000491">
    <property type="protein sequence ID" value="VAW23875.1"/>
    <property type="molecule type" value="Genomic_DNA"/>
</dbReference>
<sequence length="77" mass="8044">MAFIGFALLIAVGLAMVISFGAGQLVGLSQDQFGQIILLVLVLILVASGSFGRRVKLSHILNGIALWSTMLFVLVGG</sequence>
<feature type="transmembrane region" description="Helical" evidence="1">
    <location>
        <begin position="33"/>
        <end position="52"/>
    </location>
</feature>
<name>A0A3B0TZ56_9ZZZZ</name>
<keyword evidence="1" id="KW-0472">Membrane</keyword>
<dbReference type="AlphaFoldDB" id="A0A3B0TZ56"/>
<feature type="non-terminal residue" evidence="2">
    <location>
        <position position="77"/>
    </location>
</feature>
<evidence type="ECO:0000256" key="1">
    <source>
        <dbReference type="SAM" id="Phobius"/>
    </source>
</evidence>